<feature type="region of interest" description="Disordered" evidence="1">
    <location>
        <begin position="95"/>
        <end position="131"/>
    </location>
</feature>
<dbReference type="InterPro" id="IPR036047">
    <property type="entry name" value="F-box-like_dom_sf"/>
</dbReference>
<gene>
    <name evidence="3" type="ORF">B0H64DRAFT_21776</name>
</gene>
<feature type="compositionally biased region" description="Basic and acidic residues" evidence="1">
    <location>
        <begin position="115"/>
        <end position="131"/>
    </location>
</feature>
<feature type="domain" description="F-box" evidence="2">
    <location>
        <begin position="4"/>
        <end position="49"/>
    </location>
</feature>
<protein>
    <recommendedName>
        <fullName evidence="2">F-box domain-containing protein</fullName>
    </recommendedName>
</protein>
<proteinExistence type="predicted"/>
<reference evidence="3" key="2">
    <citation type="submission" date="2023-06" db="EMBL/GenBank/DDBJ databases">
        <authorList>
            <consortium name="Lawrence Berkeley National Laboratory"/>
            <person name="Haridas S."/>
            <person name="Hensen N."/>
            <person name="Bonometti L."/>
            <person name="Westerberg I."/>
            <person name="Brannstrom I.O."/>
            <person name="Guillou S."/>
            <person name="Cros-Aarteil S."/>
            <person name="Calhoun S."/>
            <person name="Kuo A."/>
            <person name="Mondo S."/>
            <person name="Pangilinan J."/>
            <person name="Riley R."/>
            <person name="Labutti K."/>
            <person name="Andreopoulos B."/>
            <person name="Lipzen A."/>
            <person name="Chen C."/>
            <person name="Yanf M."/>
            <person name="Daum C."/>
            <person name="Ng V."/>
            <person name="Clum A."/>
            <person name="Steindorff A."/>
            <person name="Ohm R."/>
            <person name="Martin F."/>
            <person name="Silar P."/>
            <person name="Natvig D."/>
            <person name="Lalanne C."/>
            <person name="Gautier V."/>
            <person name="Ament-Velasquez S.L."/>
            <person name="Kruys A."/>
            <person name="Hutchinson M.I."/>
            <person name="Powell A.J."/>
            <person name="Barry K."/>
            <person name="Miller A.N."/>
            <person name="Grigoriev I.V."/>
            <person name="Debuchy R."/>
            <person name="Gladieux P."/>
            <person name="Thoren M.H."/>
            <person name="Johannesson H."/>
        </authorList>
    </citation>
    <scope>NUCLEOTIDE SEQUENCE</scope>
    <source>
        <strain evidence="3">CBS 168.71</strain>
    </source>
</reference>
<dbReference type="EMBL" id="JAUEPN010000001">
    <property type="protein sequence ID" value="KAK3300725.1"/>
    <property type="molecule type" value="Genomic_DNA"/>
</dbReference>
<sequence length="638" mass="72353">MFTAEGLETLPTELFIRIIKQLKKADLKSLSLVSKKCYFVVAEPLWESAIIKPLSERQLHQINAGDLPQARFQLARQLHFRSDFRLVLKDRCPHHKDAKGDDGPTPSKIDDEDELHVGSRPEAGEDGDKHPQRFHHLAQQAKLALERLQHDQLLGFSWDLGACVPSDVLGPRGTISLNNPSLRSLTLTTDPGCQTPGAPDSDIDLSALCKLQSLRWRGPGVRHLDTLSLAIENNSGRLQRLELDFIRWGSLERDMMELKKTNLLEAREWCANNIFGLARQSPQPILSAIRELSLAGMPLSDGMARTINLDTLVSLKLRECKNWVGFLEGIIHLGVPIRLKALELRDSRAVTQRDAPVTLNRFLNAFDGLEELFVSYWNSSRRTYVGYWHHASLGIWSGANHHRATLKRLGYHRRWTEWACPEGDVLDLDLRMWGISQIGYEDPSQHQLAELDLDFIGLSCPPDQLEEILLPFSFNASLKVLHIRQSGYGWSLVLEEDEINKGFFRMSSEEQQKLALEQESEESERGVEGGHDTTADEYDAGLRARIRPEFKDFAEWAFGPQGIRSLQAIAYGDFSCSGRVGRPRRMEQLLLCRNAHVGDGENTNFRIVRKDDPGVRVLDEYHDALQALPMEPLLEYSR</sequence>
<comment type="caution">
    <text evidence="3">The sequence shown here is derived from an EMBL/GenBank/DDBJ whole genome shotgun (WGS) entry which is preliminary data.</text>
</comment>
<keyword evidence="4" id="KW-1185">Reference proteome</keyword>
<feature type="compositionally biased region" description="Basic and acidic residues" evidence="1">
    <location>
        <begin position="523"/>
        <end position="534"/>
    </location>
</feature>
<dbReference type="InterPro" id="IPR001810">
    <property type="entry name" value="F-box_dom"/>
</dbReference>
<dbReference type="Proteomes" id="UP001278766">
    <property type="component" value="Unassembled WGS sequence"/>
</dbReference>
<dbReference type="RefSeq" id="XP_062664239.1">
    <property type="nucleotide sequence ID" value="XM_062799529.1"/>
</dbReference>
<dbReference type="PROSITE" id="PS50181">
    <property type="entry name" value="FBOX"/>
    <property type="match status" value="1"/>
</dbReference>
<dbReference type="SUPFAM" id="SSF81383">
    <property type="entry name" value="F-box domain"/>
    <property type="match status" value="1"/>
</dbReference>
<name>A0AAE0LX72_9PEZI</name>
<dbReference type="GeneID" id="87836477"/>
<dbReference type="AlphaFoldDB" id="A0AAE0LX72"/>
<feature type="region of interest" description="Disordered" evidence="1">
    <location>
        <begin position="514"/>
        <end position="534"/>
    </location>
</feature>
<reference evidence="3" key="1">
    <citation type="journal article" date="2023" name="Mol. Phylogenet. Evol.">
        <title>Genome-scale phylogeny and comparative genomics of the fungal order Sordariales.</title>
        <authorList>
            <person name="Hensen N."/>
            <person name="Bonometti L."/>
            <person name="Westerberg I."/>
            <person name="Brannstrom I.O."/>
            <person name="Guillou S."/>
            <person name="Cros-Aarteil S."/>
            <person name="Calhoun S."/>
            <person name="Haridas S."/>
            <person name="Kuo A."/>
            <person name="Mondo S."/>
            <person name="Pangilinan J."/>
            <person name="Riley R."/>
            <person name="LaButti K."/>
            <person name="Andreopoulos B."/>
            <person name="Lipzen A."/>
            <person name="Chen C."/>
            <person name="Yan M."/>
            <person name="Daum C."/>
            <person name="Ng V."/>
            <person name="Clum A."/>
            <person name="Steindorff A."/>
            <person name="Ohm R.A."/>
            <person name="Martin F."/>
            <person name="Silar P."/>
            <person name="Natvig D.O."/>
            <person name="Lalanne C."/>
            <person name="Gautier V."/>
            <person name="Ament-Velasquez S.L."/>
            <person name="Kruys A."/>
            <person name="Hutchinson M.I."/>
            <person name="Powell A.J."/>
            <person name="Barry K."/>
            <person name="Miller A.N."/>
            <person name="Grigoriev I.V."/>
            <person name="Debuchy R."/>
            <person name="Gladieux P."/>
            <person name="Hiltunen Thoren M."/>
            <person name="Johannesson H."/>
        </authorList>
    </citation>
    <scope>NUCLEOTIDE SEQUENCE</scope>
    <source>
        <strain evidence="3">CBS 168.71</strain>
    </source>
</reference>
<evidence type="ECO:0000256" key="1">
    <source>
        <dbReference type="SAM" id="MobiDB-lite"/>
    </source>
</evidence>
<dbReference type="SUPFAM" id="SSF52047">
    <property type="entry name" value="RNI-like"/>
    <property type="match status" value="1"/>
</dbReference>
<dbReference type="Pfam" id="PF12937">
    <property type="entry name" value="F-box-like"/>
    <property type="match status" value="1"/>
</dbReference>
<accession>A0AAE0LX72</accession>
<evidence type="ECO:0000259" key="2">
    <source>
        <dbReference type="PROSITE" id="PS50181"/>
    </source>
</evidence>
<evidence type="ECO:0000313" key="4">
    <source>
        <dbReference type="Proteomes" id="UP001278766"/>
    </source>
</evidence>
<evidence type="ECO:0000313" key="3">
    <source>
        <dbReference type="EMBL" id="KAK3300725.1"/>
    </source>
</evidence>
<organism evidence="3 4">
    <name type="scientific">Chaetomium fimeti</name>
    <dbReference type="NCBI Taxonomy" id="1854472"/>
    <lineage>
        <taxon>Eukaryota</taxon>
        <taxon>Fungi</taxon>
        <taxon>Dikarya</taxon>
        <taxon>Ascomycota</taxon>
        <taxon>Pezizomycotina</taxon>
        <taxon>Sordariomycetes</taxon>
        <taxon>Sordariomycetidae</taxon>
        <taxon>Sordariales</taxon>
        <taxon>Chaetomiaceae</taxon>
        <taxon>Chaetomium</taxon>
    </lineage>
</organism>